<name>A0A2R5EZ62_9BACL</name>
<sequence>MRNSAPPYAESAKKGCRLGIPDLKIFENLYRGLSGMSEWAVIYMHAFKFARVTYTRLQA</sequence>
<evidence type="ECO:0000313" key="1">
    <source>
        <dbReference type="EMBL" id="GBG11960.1"/>
    </source>
</evidence>
<gene>
    <name evidence="1" type="ORF">PAT3040_06819</name>
</gene>
<protein>
    <submittedName>
        <fullName evidence="1">Uncharacterized protein</fullName>
    </submittedName>
</protein>
<keyword evidence="2" id="KW-1185">Reference proteome</keyword>
<organism evidence="1 2">
    <name type="scientific">Paenibacillus agaridevorans</name>
    <dbReference type="NCBI Taxonomy" id="171404"/>
    <lineage>
        <taxon>Bacteria</taxon>
        <taxon>Bacillati</taxon>
        <taxon>Bacillota</taxon>
        <taxon>Bacilli</taxon>
        <taxon>Bacillales</taxon>
        <taxon>Paenibacillaceae</taxon>
        <taxon>Paenibacillus</taxon>
    </lineage>
</organism>
<evidence type="ECO:0000313" key="2">
    <source>
        <dbReference type="Proteomes" id="UP000245202"/>
    </source>
</evidence>
<dbReference type="Proteomes" id="UP000245202">
    <property type="component" value="Unassembled WGS sequence"/>
</dbReference>
<dbReference type="EMBL" id="BDQX01000458">
    <property type="protein sequence ID" value="GBG11960.1"/>
    <property type="molecule type" value="Genomic_DNA"/>
</dbReference>
<reference evidence="1 2" key="1">
    <citation type="submission" date="2017-08" db="EMBL/GenBank/DDBJ databases">
        <title>Substantial Increase in Enzyme Production by Combined Drug-Resistance Mutations in Paenibacillus agaridevorans.</title>
        <authorList>
            <person name="Tanaka Y."/>
            <person name="Funane K."/>
            <person name="Hosaka T."/>
            <person name="Shiwa Y."/>
            <person name="Fujita N."/>
            <person name="Miyazaki T."/>
            <person name="Yoshikawa H."/>
            <person name="Murakami K."/>
            <person name="Kasahara K."/>
            <person name="Inaoka T."/>
            <person name="Hiraga Y."/>
            <person name="Ochi K."/>
        </authorList>
    </citation>
    <scope>NUCLEOTIDE SEQUENCE [LARGE SCALE GENOMIC DNA]</scope>
    <source>
        <strain evidence="1 2">T-3040</strain>
    </source>
</reference>
<accession>A0A2R5EZ62</accession>
<proteinExistence type="predicted"/>
<dbReference type="AlphaFoldDB" id="A0A2R5EZ62"/>
<comment type="caution">
    <text evidence="1">The sequence shown here is derived from an EMBL/GenBank/DDBJ whole genome shotgun (WGS) entry which is preliminary data.</text>
</comment>